<reference evidence="1 2" key="1">
    <citation type="journal article" date="2006" name="Int. J. Syst. Evol. Microbiol.">
        <title>Chryseobacterium piscium sp. nov., isolated from fish of the South Atlantic Ocean off South Africa.</title>
        <authorList>
            <person name="de Beer H."/>
            <person name="Hugo C.J."/>
            <person name="Jooste P.J."/>
            <person name="Vancanneyt M."/>
            <person name="Coenye T."/>
            <person name="Vandamme P."/>
        </authorList>
    </citation>
    <scope>NUCLEOTIDE SEQUENCE [LARGE SCALE GENOMIC DNA]</scope>
    <source>
        <strain evidence="1 2">CCUG 51923</strain>
    </source>
</reference>
<proteinExistence type="predicted"/>
<name>A0A3D9BUA4_9FLAO</name>
<evidence type="ECO:0000313" key="2">
    <source>
        <dbReference type="Proteomes" id="UP000256512"/>
    </source>
</evidence>
<evidence type="ECO:0000313" key="1">
    <source>
        <dbReference type="EMBL" id="REC56931.1"/>
    </source>
</evidence>
<organism evidence="1 2">
    <name type="scientific">Chryseobacterium piscium</name>
    <dbReference type="NCBI Taxonomy" id="333702"/>
    <lineage>
        <taxon>Bacteria</taxon>
        <taxon>Pseudomonadati</taxon>
        <taxon>Bacteroidota</taxon>
        <taxon>Flavobacteriia</taxon>
        <taxon>Flavobacteriales</taxon>
        <taxon>Weeksellaceae</taxon>
        <taxon>Chryseobacterium group</taxon>
        <taxon>Chryseobacterium</taxon>
    </lineage>
</organism>
<dbReference type="EMBL" id="QNVS01000003">
    <property type="protein sequence ID" value="REC56931.1"/>
    <property type="molecule type" value="Genomic_DNA"/>
</dbReference>
<protein>
    <submittedName>
        <fullName evidence="1">Uncharacterized protein</fullName>
    </submittedName>
</protein>
<gene>
    <name evidence="1" type="ORF">DRF62_01890</name>
</gene>
<dbReference type="RefSeq" id="WP_115948831.1">
    <property type="nucleotide sequence ID" value="NZ_QNVS01000003.1"/>
</dbReference>
<keyword evidence="2" id="KW-1185">Reference proteome</keyword>
<accession>A0A3D9BUA4</accession>
<dbReference type="AlphaFoldDB" id="A0A3D9BUA4"/>
<sequence length="196" mass="23046">MKKYFSLIIFLLFFSFSFGQKKFSTNELLNIYPFNKTSKVKIISYNTDFVSEFPTPLPPVGKDGDSTIIKNIIANQTFPIKLKNILGNENLKGIEETKTLNFVEIFELSKLLYNTCGKFSNDMREVSKCFFPRNAVLFYDENDKVFEFLEICFECYRIEYTSEKSLEINGLCNDFYFKLENLFKNNGLKTQHNRNY</sequence>
<comment type="caution">
    <text evidence="1">The sequence shown here is derived from an EMBL/GenBank/DDBJ whole genome shotgun (WGS) entry which is preliminary data.</text>
</comment>
<dbReference type="Proteomes" id="UP000256512">
    <property type="component" value="Unassembled WGS sequence"/>
</dbReference>